<keyword evidence="1" id="KW-1015">Disulfide bond</keyword>
<dbReference type="Pfam" id="PF07678">
    <property type="entry name" value="TED_complement"/>
    <property type="match status" value="1"/>
</dbReference>
<dbReference type="InterPro" id="IPR011626">
    <property type="entry name" value="Alpha-macroglobulin_TED"/>
</dbReference>
<gene>
    <name evidence="3" type="ORF">X975_16643</name>
</gene>
<dbReference type="PANTHER" id="PTHR11412:SF166">
    <property type="entry name" value="NTR DOMAIN-CONTAINING PROTEIN"/>
    <property type="match status" value="1"/>
</dbReference>
<dbReference type="Gene3D" id="2.60.40.10">
    <property type="entry name" value="Immunoglobulins"/>
    <property type="match status" value="1"/>
</dbReference>
<keyword evidence="4" id="KW-1185">Reference proteome</keyword>
<feature type="non-terminal residue" evidence="3">
    <location>
        <position position="197"/>
    </location>
</feature>
<proteinExistence type="predicted"/>
<evidence type="ECO:0000313" key="4">
    <source>
        <dbReference type="Proteomes" id="UP000054359"/>
    </source>
</evidence>
<dbReference type="OrthoDB" id="6359008at2759"/>
<feature type="domain" description="Alpha-macroglobulin-like TED" evidence="2">
    <location>
        <begin position="132"/>
        <end position="196"/>
    </location>
</feature>
<dbReference type="Gene3D" id="1.50.10.20">
    <property type="match status" value="1"/>
</dbReference>
<dbReference type="SMART" id="SM01419">
    <property type="entry name" value="Thiol-ester_cl"/>
    <property type="match status" value="1"/>
</dbReference>
<dbReference type="InterPro" id="IPR047565">
    <property type="entry name" value="Alpha-macroglob_thiol-ester_cl"/>
</dbReference>
<sequence length="197" mass="22222">MYMYGVEHLCSGTAKDEKSEEQMLIVEGHSAVTATFPVVPLKEGEFDIKIFVISKEASDAIIRKLHVVAEGYPEEIVISVKLDPSNIQRRKITHNVYDRYTDSINENENLQITAVKLHMPEDFVPGTESCIITALGDQLGPAVEVTINNPDKLLEKPRGCGEQNMMFLAPTLYTMKYLKVKGKITPEIEEKGYEYIR</sequence>
<evidence type="ECO:0000313" key="3">
    <source>
        <dbReference type="EMBL" id="KFM82832.1"/>
    </source>
</evidence>
<protein>
    <submittedName>
        <fullName evidence="3">CD109 antigen</fullName>
    </submittedName>
</protein>
<dbReference type="STRING" id="407821.A0A087UZP3"/>
<name>A0A087UZP3_STEMI</name>
<dbReference type="InterPro" id="IPR019742">
    <property type="entry name" value="MacrogloblnA2_CS"/>
</dbReference>
<accession>A0A087UZP3</accession>
<dbReference type="Proteomes" id="UP000054359">
    <property type="component" value="Unassembled WGS sequence"/>
</dbReference>
<dbReference type="InterPro" id="IPR013783">
    <property type="entry name" value="Ig-like_fold"/>
</dbReference>
<dbReference type="GO" id="GO:0005615">
    <property type="term" value="C:extracellular space"/>
    <property type="evidence" value="ECO:0007669"/>
    <property type="project" value="InterPro"/>
</dbReference>
<dbReference type="PANTHER" id="PTHR11412">
    <property type="entry name" value="MACROGLOBULIN / COMPLEMENT"/>
    <property type="match status" value="1"/>
</dbReference>
<dbReference type="PROSITE" id="PS00477">
    <property type="entry name" value="ALPHA_2_MACROGLOBULIN"/>
    <property type="match status" value="1"/>
</dbReference>
<dbReference type="Gene3D" id="2.60.120.1540">
    <property type="match status" value="1"/>
</dbReference>
<dbReference type="EMBL" id="KK122498">
    <property type="protein sequence ID" value="KFM82832.1"/>
    <property type="molecule type" value="Genomic_DNA"/>
</dbReference>
<dbReference type="InterPro" id="IPR008930">
    <property type="entry name" value="Terpenoid_cyclase/PrenylTrfase"/>
</dbReference>
<dbReference type="AlphaFoldDB" id="A0A087UZP3"/>
<reference evidence="3 4" key="1">
    <citation type="submission" date="2013-11" db="EMBL/GenBank/DDBJ databases">
        <title>Genome sequencing of Stegodyphus mimosarum.</title>
        <authorList>
            <person name="Bechsgaard J."/>
        </authorList>
    </citation>
    <scope>NUCLEOTIDE SEQUENCE [LARGE SCALE GENOMIC DNA]</scope>
</reference>
<evidence type="ECO:0000256" key="1">
    <source>
        <dbReference type="ARBA" id="ARBA00023157"/>
    </source>
</evidence>
<dbReference type="SUPFAM" id="SSF48239">
    <property type="entry name" value="Terpenoid cyclases/Protein prenyltransferases"/>
    <property type="match status" value="1"/>
</dbReference>
<evidence type="ECO:0000259" key="2">
    <source>
        <dbReference type="Pfam" id="PF07678"/>
    </source>
</evidence>
<dbReference type="InterPro" id="IPR050473">
    <property type="entry name" value="A2M/Complement_sys"/>
</dbReference>
<organism evidence="3 4">
    <name type="scientific">Stegodyphus mimosarum</name>
    <name type="common">African social velvet spider</name>
    <dbReference type="NCBI Taxonomy" id="407821"/>
    <lineage>
        <taxon>Eukaryota</taxon>
        <taxon>Metazoa</taxon>
        <taxon>Ecdysozoa</taxon>
        <taxon>Arthropoda</taxon>
        <taxon>Chelicerata</taxon>
        <taxon>Arachnida</taxon>
        <taxon>Araneae</taxon>
        <taxon>Araneomorphae</taxon>
        <taxon>Entelegynae</taxon>
        <taxon>Eresoidea</taxon>
        <taxon>Eresidae</taxon>
        <taxon>Stegodyphus</taxon>
    </lineage>
</organism>